<dbReference type="Pfam" id="PF24821">
    <property type="entry name" value="DUF7711"/>
    <property type="match status" value="1"/>
</dbReference>
<comment type="caution">
    <text evidence="2">The sequence shown here is derived from an EMBL/GenBank/DDBJ whole genome shotgun (WGS) entry which is preliminary data.</text>
</comment>
<protein>
    <submittedName>
        <fullName evidence="2">HD phosphohydrolase</fullName>
    </submittedName>
</protein>
<dbReference type="Proteomes" id="UP001519295">
    <property type="component" value="Unassembled WGS sequence"/>
</dbReference>
<name>A0ABS4W733_9PSEU</name>
<evidence type="ECO:0000313" key="3">
    <source>
        <dbReference type="Proteomes" id="UP001519295"/>
    </source>
</evidence>
<evidence type="ECO:0000313" key="2">
    <source>
        <dbReference type="EMBL" id="MBP2372016.1"/>
    </source>
</evidence>
<dbReference type="EMBL" id="JAGINU010000004">
    <property type="protein sequence ID" value="MBP2372016.1"/>
    <property type="molecule type" value="Genomic_DNA"/>
</dbReference>
<feature type="domain" description="DUF7711" evidence="1">
    <location>
        <begin position="6"/>
        <end position="75"/>
    </location>
</feature>
<accession>A0ABS4W733</accession>
<reference evidence="2 3" key="1">
    <citation type="submission" date="2021-03" db="EMBL/GenBank/DDBJ databases">
        <title>Sequencing the genomes of 1000 actinobacteria strains.</title>
        <authorList>
            <person name="Klenk H.-P."/>
        </authorList>
    </citation>
    <scope>NUCLEOTIDE SEQUENCE [LARGE SCALE GENOMIC DNA]</scope>
    <source>
        <strain evidence="2 3">DSM 45256</strain>
    </source>
</reference>
<organism evidence="2 3">
    <name type="scientific">Pseudonocardia parietis</name>
    <dbReference type="NCBI Taxonomy" id="570936"/>
    <lineage>
        <taxon>Bacteria</taxon>
        <taxon>Bacillati</taxon>
        <taxon>Actinomycetota</taxon>
        <taxon>Actinomycetes</taxon>
        <taxon>Pseudonocardiales</taxon>
        <taxon>Pseudonocardiaceae</taxon>
        <taxon>Pseudonocardia</taxon>
    </lineage>
</organism>
<gene>
    <name evidence="2" type="ORF">JOF36_007789</name>
</gene>
<evidence type="ECO:0000259" key="1">
    <source>
        <dbReference type="Pfam" id="PF24821"/>
    </source>
</evidence>
<proteinExistence type="predicted"/>
<dbReference type="InterPro" id="IPR056128">
    <property type="entry name" value="DUF7711"/>
</dbReference>
<keyword evidence="3" id="KW-1185">Reference proteome</keyword>
<dbReference type="RefSeq" id="WP_210037059.1">
    <property type="nucleotide sequence ID" value="NZ_JAGINU010000004.1"/>
</dbReference>
<sequence>MRCANDAVPVLEPSVPEWHAQLYEERALARRHLREVIDRYHDRDWRAAHKGLGVDPEDHLWRAAQGLREMDDALQS</sequence>